<dbReference type="AlphaFoldDB" id="A0A1B6INL9"/>
<evidence type="ECO:0000313" key="2">
    <source>
        <dbReference type="EMBL" id="JAS88518.1"/>
    </source>
</evidence>
<feature type="region of interest" description="Disordered" evidence="1">
    <location>
        <begin position="57"/>
        <end position="83"/>
    </location>
</feature>
<protein>
    <submittedName>
        <fullName evidence="2">Uncharacterized protein</fullName>
    </submittedName>
</protein>
<dbReference type="EMBL" id="GECU01019188">
    <property type="protein sequence ID" value="JAS88518.1"/>
    <property type="molecule type" value="Transcribed_RNA"/>
</dbReference>
<feature type="non-terminal residue" evidence="2">
    <location>
        <position position="1"/>
    </location>
</feature>
<name>A0A1B6INL9_9HEMI</name>
<dbReference type="EMBL" id="GECU01018929">
    <property type="protein sequence ID" value="JAS88777.1"/>
    <property type="molecule type" value="Transcribed_RNA"/>
</dbReference>
<organism evidence="2">
    <name type="scientific">Homalodisca liturata</name>
    <dbReference type="NCBI Taxonomy" id="320908"/>
    <lineage>
        <taxon>Eukaryota</taxon>
        <taxon>Metazoa</taxon>
        <taxon>Ecdysozoa</taxon>
        <taxon>Arthropoda</taxon>
        <taxon>Hexapoda</taxon>
        <taxon>Insecta</taxon>
        <taxon>Pterygota</taxon>
        <taxon>Neoptera</taxon>
        <taxon>Paraneoptera</taxon>
        <taxon>Hemiptera</taxon>
        <taxon>Auchenorrhyncha</taxon>
        <taxon>Membracoidea</taxon>
        <taxon>Cicadellidae</taxon>
        <taxon>Cicadellinae</taxon>
        <taxon>Proconiini</taxon>
        <taxon>Homalodisca</taxon>
    </lineage>
</organism>
<reference evidence="2" key="1">
    <citation type="submission" date="2015-11" db="EMBL/GenBank/DDBJ databases">
        <title>De novo transcriptome assembly of four potential Pierce s Disease insect vectors from Arizona vineyards.</title>
        <authorList>
            <person name="Tassone E.E."/>
        </authorList>
    </citation>
    <scope>NUCLEOTIDE SEQUENCE</scope>
</reference>
<sequence>YSESESSGRHYSKYYSLPKKEECAVIYPGRGMENDLFHGRCRREVLPALCRDNAMSQYDSNSWDSEDTYDSYGSSETEEQDSSEDKGYFLHAFHACHRLLPRYGKLDLQRHGDCLDILYPDVCNKFL</sequence>
<evidence type="ECO:0000313" key="3">
    <source>
        <dbReference type="EMBL" id="JAS88777.1"/>
    </source>
</evidence>
<evidence type="ECO:0000256" key="1">
    <source>
        <dbReference type="SAM" id="MobiDB-lite"/>
    </source>
</evidence>
<gene>
    <name evidence="3" type="ORF">g.31138</name>
    <name evidence="2" type="ORF">g.31140</name>
</gene>
<proteinExistence type="predicted"/>
<accession>A0A1B6INL9</accession>